<sequence length="197" mass="22235">MPGPDPGVYVGSPNLLLRRTGTHERPTEFTFLFVGRFVVFPACARESSKMRWRRLSSTSNHPKARTTQSHWTSLNTVYQTLQSDQCVLQVLVLILAFGNFMNGGNRSRGQADGFTLDILPKLKDIKSSDNCQSILSYIVAYYLRNFDEYARPRQRWSTRSLLESTCNGEDRGISEGRCPSCGYFTNDSITEAIWGCG</sequence>
<reference evidence="3" key="3">
    <citation type="submission" date="2025-09" db="UniProtKB">
        <authorList>
            <consortium name="Ensembl"/>
        </authorList>
    </citation>
    <scope>IDENTIFICATION</scope>
</reference>
<name>A0AAZ3S7N8_ONCTS</name>
<feature type="domain" description="FH2" evidence="2">
    <location>
        <begin position="1"/>
        <end position="197"/>
    </location>
</feature>
<proteinExistence type="inferred from homology"/>
<dbReference type="Proteomes" id="UP000694402">
    <property type="component" value="Unassembled WGS sequence"/>
</dbReference>
<evidence type="ECO:0000313" key="3">
    <source>
        <dbReference type="Ensembl" id="ENSOTSP00005149077.1"/>
    </source>
</evidence>
<dbReference type="GeneTree" id="ENSGT00940000154289"/>
<dbReference type="SUPFAM" id="SSF101447">
    <property type="entry name" value="Formin homology 2 domain (FH2 domain)"/>
    <property type="match status" value="1"/>
</dbReference>
<reference evidence="4" key="1">
    <citation type="journal article" date="2018" name="PLoS ONE">
        <title>Chinook salmon (Oncorhynchus tshawytscha) genome and transcriptome.</title>
        <authorList>
            <person name="Christensen K.A."/>
            <person name="Leong J.S."/>
            <person name="Sakhrani D."/>
            <person name="Biagi C.A."/>
            <person name="Minkley D.R."/>
            <person name="Withler R.E."/>
            <person name="Rondeau E.B."/>
            <person name="Koop B.F."/>
            <person name="Devlin R.H."/>
        </authorList>
    </citation>
    <scope>NUCLEOTIDE SEQUENCE [LARGE SCALE GENOMIC DNA]</scope>
</reference>
<keyword evidence="4" id="KW-1185">Reference proteome</keyword>
<dbReference type="PROSITE" id="PS51444">
    <property type="entry name" value="FH2"/>
    <property type="match status" value="1"/>
</dbReference>
<organism evidence="3 4">
    <name type="scientific">Oncorhynchus tshawytscha</name>
    <name type="common">Chinook salmon</name>
    <name type="synonym">Salmo tshawytscha</name>
    <dbReference type="NCBI Taxonomy" id="74940"/>
    <lineage>
        <taxon>Eukaryota</taxon>
        <taxon>Metazoa</taxon>
        <taxon>Chordata</taxon>
        <taxon>Craniata</taxon>
        <taxon>Vertebrata</taxon>
        <taxon>Euteleostomi</taxon>
        <taxon>Actinopterygii</taxon>
        <taxon>Neopterygii</taxon>
        <taxon>Teleostei</taxon>
        <taxon>Protacanthopterygii</taxon>
        <taxon>Salmoniformes</taxon>
        <taxon>Salmonidae</taxon>
        <taxon>Salmoninae</taxon>
        <taxon>Oncorhynchus</taxon>
    </lineage>
</organism>
<dbReference type="PANTHER" id="PTHR45920">
    <property type="entry name" value="FORMIN HOMOLOGY 2 DOMAIN CONTAINING, ISOFORM I"/>
    <property type="match status" value="1"/>
</dbReference>
<dbReference type="Gene3D" id="1.20.58.2220">
    <property type="entry name" value="Formin, FH2 domain"/>
    <property type="match status" value="1"/>
</dbReference>
<reference evidence="3" key="2">
    <citation type="submission" date="2025-08" db="UniProtKB">
        <authorList>
            <consortium name="Ensembl"/>
        </authorList>
    </citation>
    <scope>IDENTIFICATION</scope>
</reference>
<evidence type="ECO:0000256" key="1">
    <source>
        <dbReference type="ARBA" id="ARBA00005271"/>
    </source>
</evidence>
<dbReference type="GO" id="GO:0030866">
    <property type="term" value="P:cortical actin cytoskeleton organization"/>
    <property type="evidence" value="ECO:0007669"/>
    <property type="project" value="TreeGrafter"/>
</dbReference>
<protein>
    <recommendedName>
        <fullName evidence="2">FH2 domain-containing protein</fullName>
    </recommendedName>
</protein>
<dbReference type="Pfam" id="PF02181">
    <property type="entry name" value="FH2"/>
    <property type="match status" value="1"/>
</dbReference>
<dbReference type="InterPro" id="IPR042201">
    <property type="entry name" value="FH2_Formin_sf"/>
</dbReference>
<evidence type="ECO:0000259" key="2">
    <source>
        <dbReference type="PROSITE" id="PS51444"/>
    </source>
</evidence>
<dbReference type="GO" id="GO:0005737">
    <property type="term" value="C:cytoplasm"/>
    <property type="evidence" value="ECO:0007669"/>
    <property type="project" value="TreeGrafter"/>
</dbReference>
<dbReference type="PANTHER" id="PTHR45920:SF7">
    <property type="entry name" value="FORMIN-G"/>
    <property type="match status" value="1"/>
</dbReference>
<evidence type="ECO:0000313" key="4">
    <source>
        <dbReference type="Proteomes" id="UP000694402"/>
    </source>
</evidence>
<accession>A0AAZ3S7N8</accession>
<comment type="similarity">
    <text evidence="1">Belongs to the formin homology family. Cappuccino subfamily.</text>
</comment>
<dbReference type="Ensembl" id="ENSOTST00005154741.1">
    <property type="protein sequence ID" value="ENSOTSP00005149077.1"/>
    <property type="gene ID" value="ENSOTSG00005056130.1"/>
</dbReference>
<dbReference type="AlphaFoldDB" id="A0AAZ3S7N8"/>
<dbReference type="GO" id="GO:0051015">
    <property type="term" value="F:actin filament binding"/>
    <property type="evidence" value="ECO:0007669"/>
    <property type="project" value="TreeGrafter"/>
</dbReference>
<dbReference type="GO" id="GO:0005856">
    <property type="term" value="C:cytoskeleton"/>
    <property type="evidence" value="ECO:0007669"/>
    <property type="project" value="TreeGrafter"/>
</dbReference>
<dbReference type="InterPro" id="IPR015425">
    <property type="entry name" value="FH2_Formin"/>
</dbReference>